<reference evidence="3 4" key="1">
    <citation type="submission" date="2024-03" db="EMBL/GenBank/DDBJ databases">
        <title>High-quality draft genome sequencing of Tistrella sp. BH-R2-4.</title>
        <authorList>
            <person name="Dong C."/>
        </authorList>
    </citation>
    <scope>NUCLEOTIDE SEQUENCE [LARGE SCALE GENOMIC DNA]</scope>
    <source>
        <strain evidence="3 4">BH-R2-4</strain>
    </source>
</reference>
<feature type="compositionally biased region" description="Basic and acidic residues" evidence="1">
    <location>
        <begin position="242"/>
        <end position="260"/>
    </location>
</feature>
<feature type="compositionally biased region" description="Basic and acidic residues" evidence="1">
    <location>
        <begin position="204"/>
        <end position="224"/>
    </location>
</feature>
<dbReference type="InterPro" id="IPR002018">
    <property type="entry name" value="CarbesteraseB"/>
</dbReference>
<keyword evidence="4" id="KW-1185">Reference proteome</keyword>
<feature type="compositionally biased region" description="Gly residues" evidence="1">
    <location>
        <begin position="269"/>
        <end position="278"/>
    </location>
</feature>
<dbReference type="Gene3D" id="3.40.50.1820">
    <property type="entry name" value="alpha/beta hydrolase"/>
    <property type="match status" value="1"/>
</dbReference>
<protein>
    <submittedName>
        <fullName evidence="3">Carboxylesterase family protein</fullName>
    </submittedName>
</protein>
<gene>
    <name evidence="3" type="ORF">WG926_12910</name>
</gene>
<name>A0ABU9YK89_9PROT</name>
<dbReference type="InterPro" id="IPR029058">
    <property type="entry name" value="AB_hydrolase_fold"/>
</dbReference>
<sequence>MVEAAFARRFGAGAADALKAAAAHRAPASPLALLGDLEGDLLFTTPARAAARAHSDHGGRAYLYSFDWQSPRPDIGACHCLDLPFLFGIWDVIKRAPIMAGAATAEIAHLGHIFRMVGGIAPLLVLPLFLNILPRAVPEPAQRQAGSVGALFHGPLAMRTMLLWSFAFLNLPGRLYPGLLDSDPARRPRLSAADGTSWRRRLRDGRPDRQCRDHDPCRPRRDQPPADGLDGPRRGSGPDPQSDDHPERPDLPADRRPGRRADHRLRRTGGAGGLAIWR</sequence>
<dbReference type="EMBL" id="JBBKTW010000004">
    <property type="protein sequence ID" value="MEN2989208.1"/>
    <property type="molecule type" value="Genomic_DNA"/>
</dbReference>
<proteinExistence type="predicted"/>
<feature type="domain" description="Carboxylesterase type B" evidence="2">
    <location>
        <begin position="27"/>
        <end position="89"/>
    </location>
</feature>
<dbReference type="Pfam" id="PF00135">
    <property type="entry name" value="COesterase"/>
    <property type="match status" value="1"/>
</dbReference>
<feature type="region of interest" description="Disordered" evidence="1">
    <location>
        <begin position="185"/>
        <end position="278"/>
    </location>
</feature>
<comment type="caution">
    <text evidence="3">The sequence shown here is derived from an EMBL/GenBank/DDBJ whole genome shotgun (WGS) entry which is preliminary data.</text>
</comment>
<evidence type="ECO:0000313" key="3">
    <source>
        <dbReference type="EMBL" id="MEN2989208.1"/>
    </source>
</evidence>
<dbReference type="Proteomes" id="UP001413721">
    <property type="component" value="Unassembled WGS sequence"/>
</dbReference>
<evidence type="ECO:0000256" key="1">
    <source>
        <dbReference type="SAM" id="MobiDB-lite"/>
    </source>
</evidence>
<accession>A0ABU9YK89</accession>
<evidence type="ECO:0000259" key="2">
    <source>
        <dbReference type="Pfam" id="PF00135"/>
    </source>
</evidence>
<dbReference type="SUPFAM" id="SSF53474">
    <property type="entry name" value="alpha/beta-Hydrolases"/>
    <property type="match status" value="1"/>
</dbReference>
<organism evidence="3 4">
    <name type="scientific">Tistrella arctica</name>
    <dbReference type="NCBI Taxonomy" id="3133430"/>
    <lineage>
        <taxon>Bacteria</taxon>
        <taxon>Pseudomonadati</taxon>
        <taxon>Pseudomonadota</taxon>
        <taxon>Alphaproteobacteria</taxon>
        <taxon>Geminicoccales</taxon>
        <taxon>Geminicoccaceae</taxon>
        <taxon>Tistrella</taxon>
    </lineage>
</organism>
<evidence type="ECO:0000313" key="4">
    <source>
        <dbReference type="Proteomes" id="UP001413721"/>
    </source>
</evidence>